<reference evidence="4" key="1">
    <citation type="journal article" date="2017" name="Nat. Commun.">
        <title>The asparagus genome sheds light on the origin and evolution of a young Y chromosome.</title>
        <authorList>
            <person name="Harkess A."/>
            <person name="Zhou J."/>
            <person name="Xu C."/>
            <person name="Bowers J.E."/>
            <person name="Van der Hulst R."/>
            <person name="Ayyampalayam S."/>
            <person name="Mercati F."/>
            <person name="Riccardi P."/>
            <person name="McKain M.R."/>
            <person name="Kakrana A."/>
            <person name="Tang H."/>
            <person name="Ray J."/>
            <person name="Groenendijk J."/>
            <person name="Arikit S."/>
            <person name="Mathioni S.M."/>
            <person name="Nakano M."/>
            <person name="Shan H."/>
            <person name="Telgmann-Rauber A."/>
            <person name="Kanno A."/>
            <person name="Yue Z."/>
            <person name="Chen H."/>
            <person name="Li W."/>
            <person name="Chen Y."/>
            <person name="Xu X."/>
            <person name="Zhang Y."/>
            <person name="Luo S."/>
            <person name="Chen H."/>
            <person name="Gao J."/>
            <person name="Mao Z."/>
            <person name="Pires J.C."/>
            <person name="Luo M."/>
            <person name="Kudrna D."/>
            <person name="Wing R.A."/>
            <person name="Meyers B.C."/>
            <person name="Yi K."/>
            <person name="Kong H."/>
            <person name="Lavrijsen P."/>
            <person name="Sunseri F."/>
            <person name="Falavigna A."/>
            <person name="Ye Y."/>
            <person name="Leebens-Mack J.H."/>
            <person name="Chen G."/>
        </authorList>
    </citation>
    <scope>NUCLEOTIDE SEQUENCE [LARGE SCALE GENOMIC DNA]</scope>
    <source>
        <strain evidence="4">cv. DH0086</strain>
    </source>
</reference>
<dbReference type="AlphaFoldDB" id="A0A5P1EUL3"/>
<proteinExistence type="predicted"/>
<dbReference type="SUPFAM" id="SSF143503">
    <property type="entry name" value="PUG domain-like"/>
    <property type="match status" value="1"/>
</dbReference>
<dbReference type="InterPro" id="IPR029071">
    <property type="entry name" value="Ubiquitin-like_domsf"/>
</dbReference>
<evidence type="ECO:0000313" key="4">
    <source>
        <dbReference type="Proteomes" id="UP000243459"/>
    </source>
</evidence>
<dbReference type="Pfam" id="PF08325">
    <property type="entry name" value="WLM"/>
    <property type="match status" value="1"/>
</dbReference>
<dbReference type="PROSITE" id="PS51397">
    <property type="entry name" value="WLM"/>
    <property type="match status" value="1"/>
</dbReference>
<organism evidence="3 4">
    <name type="scientific">Asparagus officinalis</name>
    <name type="common">Garden asparagus</name>
    <dbReference type="NCBI Taxonomy" id="4686"/>
    <lineage>
        <taxon>Eukaryota</taxon>
        <taxon>Viridiplantae</taxon>
        <taxon>Streptophyta</taxon>
        <taxon>Embryophyta</taxon>
        <taxon>Tracheophyta</taxon>
        <taxon>Spermatophyta</taxon>
        <taxon>Magnoliopsida</taxon>
        <taxon>Liliopsida</taxon>
        <taxon>Asparagales</taxon>
        <taxon>Asparagaceae</taxon>
        <taxon>Asparagoideae</taxon>
        <taxon>Asparagus</taxon>
    </lineage>
</organism>
<dbReference type="InterPro" id="IPR036339">
    <property type="entry name" value="PUB-like_dom_sf"/>
</dbReference>
<dbReference type="Pfam" id="PF09409">
    <property type="entry name" value="PUB"/>
    <property type="match status" value="1"/>
</dbReference>
<dbReference type="PANTHER" id="PTHR47796:SF1">
    <property type="entry name" value="OS08G0500800 PROTEIN"/>
    <property type="match status" value="1"/>
</dbReference>
<dbReference type="SMART" id="SM00580">
    <property type="entry name" value="PUG"/>
    <property type="match status" value="1"/>
</dbReference>
<feature type="region of interest" description="Disordered" evidence="1">
    <location>
        <begin position="333"/>
        <end position="365"/>
    </location>
</feature>
<dbReference type="Gramene" id="ONK69273">
    <property type="protein sequence ID" value="ONK69273"/>
    <property type="gene ID" value="A4U43_C05F21130"/>
</dbReference>
<evidence type="ECO:0000256" key="1">
    <source>
        <dbReference type="SAM" id="MobiDB-lite"/>
    </source>
</evidence>
<dbReference type="CDD" id="cd10463">
    <property type="entry name" value="PUB_WLM"/>
    <property type="match status" value="1"/>
</dbReference>
<dbReference type="InterPro" id="IPR018997">
    <property type="entry name" value="PUB_domain"/>
</dbReference>
<feature type="compositionally biased region" description="Basic and acidic residues" evidence="1">
    <location>
        <begin position="349"/>
        <end position="359"/>
    </location>
</feature>
<feature type="domain" description="WLM" evidence="2">
    <location>
        <begin position="133"/>
        <end position="324"/>
    </location>
</feature>
<keyword evidence="4" id="KW-1185">Reference proteome</keyword>
<dbReference type="OMA" id="RMMGVFD"/>
<dbReference type="Gene3D" id="3.10.20.90">
    <property type="entry name" value="Phosphatidylinositol 3-kinase Catalytic Subunit, Chain A, domain 1"/>
    <property type="match status" value="1"/>
</dbReference>
<name>A0A5P1EUL3_ASPOF</name>
<evidence type="ECO:0000259" key="2">
    <source>
        <dbReference type="PROSITE" id="PS51397"/>
    </source>
</evidence>
<evidence type="ECO:0000313" key="3">
    <source>
        <dbReference type="EMBL" id="ONK69273.1"/>
    </source>
</evidence>
<gene>
    <name evidence="3" type="ORF">A4U43_C05F21130</name>
</gene>
<feature type="compositionally biased region" description="Low complexity" evidence="1">
    <location>
        <begin position="490"/>
        <end position="507"/>
    </location>
</feature>
<feature type="compositionally biased region" description="Polar residues" evidence="1">
    <location>
        <begin position="464"/>
        <end position="475"/>
    </location>
</feature>
<dbReference type="Proteomes" id="UP000243459">
    <property type="component" value="Chromosome 5"/>
</dbReference>
<protein>
    <recommendedName>
        <fullName evidence="2">WLM domain-containing protein</fullName>
    </recommendedName>
</protein>
<dbReference type="SUPFAM" id="SSF54236">
    <property type="entry name" value="Ubiquitin-like"/>
    <property type="match status" value="1"/>
</dbReference>
<dbReference type="InterPro" id="IPR013536">
    <property type="entry name" value="WLM_dom"/>
</dbReference>
<dbReference type="Gene3D" id="1.20.58.2190">
    <property type="match status" value="1"/>
</dbReference>
<dbReference type="PANTHER" id="PTHR47796">
    <property type="entry name" value="ZINC METALLOPROTEINASE-LIKE PROTEIN"/>
    <property type="match status" value="1"/>
</dbReference>
<feature type="region of interest" description="Disordered" evidence="1">
    <location>
        <begin position="416"/>
        <end position="526"/>
    </location>
</feature>
<dbReference type="EMBL" id="CM007385">
    <property type="protein sequence ID" value="ONK69273.1"/>
    <property type="molecule type" value="Genomic_DNA"/>
</dbReference>
<dbReference type="OrthoDB" id="49605at2759"/>
<sequence>MGQQDKLNILVIWRGKHLKVEVDRTSKVHELGDKLRKLTDVKSDTLKLLVPQSRSKSSRLIYPFSDEHSHWSLTEASIIEGKAIRMMGAFDNEVKEVSETSIKSDLRIVGFDEEEKRLRHRSLHNAQASLKLPQGAYIFCSFRTLHLPGIELNPPPSEALRRMHMLASDRGIIAIMNKHHWRVGIMTEMAPVGYVGISPKCILGFNKNQGEEISLRLRTDDLNGFRKYQSIKKTLLHELAHMVHSEHDANFFALNKQLNEEAATLDWTKSRSHTLTGRKISDHYEQELDLGVSSSSSGQKLGGTFNSLGSARASSVAAAYSRFLNAPSEELHASDSLSDATLEPDPDDSELKGVVEKTTAESNPDDTLMIENYEEPDLDDSSLDIDNQMMVESDLFNSMRFIDGCGMRVIKTAKVADPDSDESDFTVICSDPRNVPEPDPDDCISDQKMTGDKVVESNPDDSSEVVSNYSDSASNAMMRKTEPDPEDSSEVVTSSNNSESSGATEAEPGNEFMEPDPGSGSEIVLNSNNSALDGVMKVEPDPDDDLQVIEEPGAAICSRIQRAIDRLRSEATSLDATSALQLLIKIIRNVIEHPEEMKFRKLRKSNPQIQKNVVNYKAAMEIITIVGFCEDFVLDEVGRGETYLVLKRNDPGLLWLVMSCLEVSMA</sequence>
<accession>A0A5P1EUL3</accession>